<dbReference type="InterPro" id="IPR016071">
    <property type="entry name" value="Staphylococal_nuclease_OB-fold"/>
</dbReference>
<proteinExistence type="predicted"/>
<dbReference type="InterPro" id="IPR002071">
    <property type="entry name" value="Thermonucl_AS"/>
</dbReference>
<feature type="domain" description="TNase-like" evidence="1">
    <location>
        <begin position="14"/>
        <end position="80"/>
    </location>
</feature>
<dbReference type="SUPFAM" id="SSF50199">
    <property type="entry name" value="Staphylococcal nuclease"/>
    <property type="match status" value="1"/>
</dbReference>
<organism evidence="2 3">
    <name type="scientific">Candidatus Roizmanbacteria bacterium CG_4_10_14_0_8_um_filter_39_9</name>
    <dbReference type="NCBI Taxonomy" id="1974829"/>
    <lineage>
        <taxon>Bacteria</taxon>
        <taxon>Candidatus Roizmaniibacteriota</taxon>
    </lineage>
</organism>
<reference evidence="3" key="1">
    <citation type="submission" date="2017-09" db="EMBL/GenBank/DDBJ databases">
        <title>Depth-based differentiation of microbial function through sediment-hosted aquifers and enrichment of novel symbionts in the deep terrestrial subsurface.</title>
        <authorList>
            <person name="Probst A.J."/>
            <person name="Ladd B."/>
            <person name="Jarett J.K."/>
            <person name="Geller-Mcgrath D.E."/>
            <person name="Sieber C.M.K."/>
            <person name="Emerson J.B."/>
            <person name="Anantharaman K."/>
            <person name="Thomas B.C."/>
            <person name="Malmstrom R."/>
            <person name="Stieglmeier M."/>
            <person name="Klingl A."/>
            <person name="Woyke T."/>
            <person name="Ryan C.M."/>
            <person name="Banfield J.F."/>
        </authorList>
    </citation>
    <scope>NUCLEOTIDE SEQUENCE [LARGE SCALE GENOMIC DNA]</scope>
</reference>
<dbReference type="EMBL" id="PFLF01000078">
    <property type="protein sequence ID" value="PIY68853.1"/>
    <property type="molecule type" value="Genomic_DNA"/>
</dbReference>
<evidence type="ECO:0000259" key="1">
    <source>
        <dbReference type="Pfam" id="PF00565"/>
    </source>
</evidence>
<protein>
    <recommendedName>
        <fullName evidence="1">TNase-like domain-containing protein</fullName>
    </recommendedName>
</protein>
<evidence type="ECO:0000313" key="2">
    <source>
        <dbReference type="EMBL" id="PIY68853.1"/>
    </source>
</evidence>
<dbReference type="GO" id="GO:0004518">
    <property type="term" value="F:nuclease activity"/>
    <property type="evidence" value="ECO:0007669"/>
    <property type="project" value="InterPro"/>
</dbReference>
<gene>
    <name evidence="2" type="ORF">COY90_03615</name>
</gene>
<dbReference type="Gene3D" id="2.40.50.90">
    <property type="match status" value="1"/>
</dbReference>
<dbReference type="Pfam" id="PF00565">
    <property type="entry name" value="SNase"/>
    <property type="match status" value="1"/>
</dbReference>
<dbReference type="Proteomes" id="UP000230108">
    <property type="component" value="Unassembled WGS sequence"/>
</dbReference>
<name>A0A2M7QDA9_9BACT</name>
<dbReference type="GO" id="GO:0003676">
    <property type="term" value="F:nucleic acid binding"/>
    <property type="evidence" value="ECO:0007669"/>
    <property type="project" value="InterPro"/>
</dbReference>
<sequence>MIIKRHKVLSPSFLKSKGVILEYDAYQDDKYGRILAYIWIDCMKELAQYCRPEHNRQMLVNEVLVKKNYAEHVIYSKRHRLKYESYFLK</sequence>
<comment type="caution">
    <text evidence="2">The sequence shown here is derived from an EMBL/GenBank/DDBJ whole genome shotgun (WGS) entry which is preliminary data.</text>
</comment>
<accession>A0A2M7QDA9</accession>
<evidence type="ECO:0000313" key="3">
    <source>
        <dbReference type="Proteomes" id="UP000230108"/>
    </source>
</evidence>
<dbReference type="InterPro" id="IPR035437">
    <property type="entry name" value="SNase_OB-fold_sf"/>
</dbReference>
<dbReference type="PROSITE" id="PS01284">
    <property type="entry name" value="TNASE_2"/>
    <property type="match status" value="1"/>
</dbReference>
<dbReference type="AlphaFoldDB" id="A0A2M7QDA9"/>